<keyword evidence="2 3" id="KW-0479">Metal-binding</keyword>
<sequence length="538" mass="62047">MFSKISETSSSSPTPHLAFLLTSFFLYFLYKKFTSYLRWKQSPLWKLPGTKQKDCWWLTGNFFAISKSPFMTLQQKWFKEANDVNIPFLHSCMLFGNHTVAVLDADIVKMILYESYTKDNSRFVKQMKVLMNILGMGLITYEGEEWQRHRRIVHPSFQPKLVKEALESTAPGVVKKFVDCWKKAGGNREIDVMTHFSSATLDIIGKAAFSHNFHALDSIEKWADAKDSKDESNSAEVPKMSDRLIVSFGNLFKFTPLRIILALNDLSWLDRGRNKARAVMKEAVSNILDAARAKNKHNDESSGEALSLLQVLLKANDTDAKVHARNRLNDEELQNEIKTFLLAGHETTATLCYWVMYILCTEHPEIQEKVSADIMKHSSHLQVDEFNIEVVEKMEYFDAFIKEVLRFYPPAGLVIHHTTQDENMKGCIIPKKTRIMIPIYLLHRHPKYWKDPNTFKPERWMEDSHPASHPCAYLPFSLGGRNCIGSQFALWEAKLLLAPILREFSIRIASSMRNTEFTLTQAITLKTKPRLRICVEKR</sequence>
<keyword evidence="3" id="KW-0560">Oxidoreductase</keyword>
<keyword evidence="2 3" id="KW-0349">Heme</keyword>
<dbReference type="GO" id="GO:0016705">
    <property type="term" value="F:oxidoreductase activity, acting on paired donors, with incorporation or reduction of molecular oxygen"/>
    <property type="evidence" value="ECO:0007669"/>
    <property type="project" value="InterPro"/>
</dbReference>
<dbReference type="Gene3D" id="1.10.630.10">
    <property type="entry name" value="Cytochrome P450"/>
    <property type="match status" value="1"/>
</dbReference>
<dbReference type="InterPro" id="IPR001128">
    <property type="entry name" value="Cyt_P450"/>
</dbReference>
<gene>
    <name evidence="4" type="ORF">CTEN210_13211</name>
</gene>
<dbReference type="GO" id="GO:0004497">
    <property type="term" value="F:monooxygenase activity"/>
    <property type="evidence" value="ECO:0007669"/>
    <property type="project" value="UniProtKB-KW"/>
</dbReference>
<dbReference type="InterPro" id="IPR036396">
    <property type="entry name" value="Cyt_P450_sf"/>
</dbReference>
<dbReference type="InterPro" id="IPR017972">
    <property type="entry name" value="Cyt_P450_CS"/>
</dbReference>
<dbReference type="InterPro" id="IPR050196">
    <property type="entry name" value="Cytochrome_P450_Monoox"/>
</dbReference>
<proteinExistence type="inferred from homology"/>
<feature type="binding site" description="axial binding residue" evidence="2">
    <location>
        <position position="483"/>
    </location>
    <ligand>
        <name>heme</name>
        <dbReference type="ChEBI" id="CHEBI:30413"/>
    </ligand>
    <ligandPart>
        <name>Fe</name>
        <dbReference type="ChEBI" id="CHEBI:18248"/>
    </ligandPart>
</feature>
<comment type="similarity">
    <text evidence="1 3">Belongs to the cytochrome P450 family.</text>
</comment>
<comment type="cofactor">
    <cofactor evidence="2">
        <name>heme</name>
        <dbReference type="ChEBI" id="CHEBI:30413"/>
    </cofactor>
</comment>
<reference evidence="4 5" key="1">
    <citation type="journal article" date="2021" name="Sci. Rep.">
        <title>The genome of the diatom Chaetoceros tenuissimus carries an ancient integrated fragment of an extant virus.</title>
        <authorList>
            <person name="Hongo Y."/>
            <person name="Kimura K."/>
            <person name="Takaki Y."/>
            <person name="Yoshida Y."/>
            <person name="Baba S."/>
            <person name="Kobayashi G."/>
            <person name="Nagasaki K."/>
            <person name="Hano T."/>
            <person name="Tomaru Y."/>
        </authorList>
    </citation>
    <scope>NUCLEOTIDE SEQUENCE [LARGE SCALE GENOMIC DNA]</scope>
    <source>
        <strain evidence="4 5">NIES-3715</strain>
    </source>
</reference>
<keyword evidence="2 3" id="KW-0408">Iron</keyword>
<dbReference type="GO" id="GO:0005506">
    <property type="term" value="F:iron ion binding"/>
    <property type="evidence" value="ECO:0007669"/>
    <property type="project" value="InterPro"/>
</dbReference>
<protein>
    <submittedName>
        <fullName evidence="4">Cytochrome P450</fullName>
    </submittedName>
</protein>
<evidence type="ECO:0000256" key="3">
    <source>
        <dbReference type="RuleBase" id="RU000461"/>
    </source>
</evidence>
<dbReference type="PRINTS" id="PR00463">
    <property type="entry name" value="EP450I"/>
</dbReference>
<dbReference type="PANTHER" id="PTHR24291">
    <property type="entry name" value="CYTOCHROME P450 FAMILY 4"/>
    <property type="match status" value="1"/>
</dbReference>
<evidence type="ECO:0000313" key="4">
    <source>
        <dbReference type="EMBL" id="GFH56735.1"/>
    </source>
</evidence>
<dbReference type="GO" id="GO:0020037">
    <property type="term" value="F:heme binding"/>
    <property type="evidence" value="ECO:0007669"/>
    <property type="project" value="InterPro"/>
</dbReference>
<dbReference type="PRINTS" id="PR00385">
    <property type="entry name" value="P450"/>
</dbReference>
<dbReference type="EMBL" id="BLLK01000056">
    <property type="protein sequence ID" value="GFH56735.1"/>
    <property type="molecule type" value="Genomic_DNA"/>
</dbReference>
<dbReference type="PROSITE" id="PS00086">
    <property type="entry name" value="CYTOCHROME_P450"/>
    <property type="match status" value="1"/>
</dbReference>
<dbReference type="InterPro" id="IPR002401">
    <property type="entry name" value="Cyt_P450_E_grp-I"/>
</dbReference>
<evidence type="ECO:0000256" key="1">
    <source>
        <dbReference type="ARBA" id="ARBA00010617"/>
    </source>
</evidence>
<dbReference type="Pfam" id="PF00067">
    <property type="entry name" value="p450"/>
    <property type="match status" value="1"/>
</dbReference>
<dbReference type="AlphaFoldDB" id="A0AAD3HAT5"/>
<keyword evidence="3" id="KW-0503">Monooxygenase</keyword>
<dbReference type="PANTHER" id="PTHR24291:SF175">
    <property type="entry name" value="CYTOCHROME P450"/>
    <property type="match status" value="1"/>
</dbReference>
<organism evidence="4 5">
    <name type="scientific">Chaetoceros tenuissimus</name>
    <dbReference type="NCBI Taxonomy" id="426638"/>
    <lineage>
        <taxon>Eukaryota</taxon>
        <taxon>Sar</taxon>
        <taxon>Stramenopiles</taxon>
        <taxon>Ochrophyta</taxon>
        <taxon>Bacillariophyta</taxon>
        <taxon>Coscinodiscophyceae</taxon>
        <taxon>Chaetocerotophycidae</taxon>
        <taxon>Chaetocerotales</taxon>
        <taxon>Chaetocerotaceae</taxon>
        <taxon>Chaetoceros</taxon>
    </lineage>
</organism>
<dbReference type="Proteomes" id="UP001054902">
    <property type="component" value="Unassembled WGS sequence"/>
</dbReference>
<dbReference type="SUPFAM" id="SSF48264">
    <property type="entry name" value="Cytochrome P450"/>
    <property type="match status" value="1"/>
</dbReference>
<keyword evidence="5" id="KW-1185">Reference proteome</keyword>
<accession>A0AAD3HAT5</accession>
<evidence type="ECO:0000313" key="5">
    <source>
        <dbReference type="Proteomes" id="UP001054902"/>
    </source>
</evidence>
<comment type="caution">
    <text evidence="4">The sequence shown here is derived from an EMBL/GenBank/DDBJ whole genome shotgun (WGS) entry which is preliminary data.</text>
</comment>
<evidence type="ECO:0000256" key="2">
    <source>
        <dbReference type="PIRSR" id="PIRSR602401-1"/>
    </source>
</evidence>
<name>A0AAD3HAT5_9STRA</name>